<dbReference type="EMBL" id="DXGE01000034">
    <property type="protein sequence ID" value="HIW86430.1"/>
    <property type="molecule type" value="Genomic_DNA"/>
</dbReference>
<dbReference type="Gene3D" id="2.60.120.260">
    <property type="entry name" value="Galactose-binding domain-like"/>
    <property type="match status" value="1"/>
</dbReference>
<dbReference type="AlphaFoldDB" id="A0A9D1UHC2"/>
<dbReference type="PRINTS" id="PR00132">
    <property type="entry name" value="GLHYDRLASE2"/>
</dbReference>
<name>A0A9D1UHC2_9FIRM</name>
<dbReference type="Gene3D" id="3.20.20.80">
    <property type="entry name" value="Glycosidases"/>
    <property type="match status" value="1"/>
</dbReference>
<dbReference type="Pfam" id="PF00703">
    <property type="entry name" value="Glyco_hydro_2"/>
    <property type="match status" value="1"/>
</dbReference>
<dbReference type="InterPro" id="IPR017853">
    <property type="entry name" value="GH"/>
</dbReference>
<evidence type="ECO:0000313" key="9">
    <source>
        <dbReference type="Proteomes" id="UP000824205"/>
    </source>
</evidence>
<comment type="caution">
    <text evidence="8">The sequence shown here is derived from an EMBL/GenBank/DDBJ whole genome shotgun (WGS) entry which is preliminary data.</text>
</comment>
<evidence type="ECO:0000259" key="4">
    <source>
        <dbReference type="Pfam" id="PF00703"/>
    </source>
</evidence>
<evidence type="ECO:0000259" key="5">
    <source>
        <dbReference type="Pfam" id="PF02836"/>
    </source>
</evidence>
<dbReference type="GO" id="GO:0004553">
    <property type="term" value="F:hydrolase activity, hydrolyzing O-glycosyl compounds"/>
    <property type="evidence" value="ECO:0007669"/>
    <property type="project" value="InterPro"/>
</dbReference>
<evidence type="ECO:0000313" key="8">
    <source>
        <dbReference type="EMBL" id="HIW86430.1"/>
    </source>
</evidence>
<dbReference type="Pfam" id="PF16355">
    <property type="entry name" value="DUF4982"/>
    <property type="match status" value="1"/>
</dbReference>
<feature type="domain" description="Glycoside hydrolase family 2 catalytic" evidence="5">
    <location>
        <begin position="291"/>
        <end position="600"/>
    </location>
</feature>
<dbReference type="Pfam" id="PF02836">
    <property type="entry name" value="Glyco_hydro_2_C"/>
    <property type="match status" value="1"/>
</dbReference>
<dbReference type="InterPro" id="IPR006104">
    <property type="entry name" value="Glyco_hydro_2_N"/>
</dbReference>
<dbReference type="SUPFAM" id="SSF49785">
    <property type="entry name" value="Galactose-binding domain-like"/>
    <property type="match status" value="1"/>
</dbReference>
<dbReference type="InterPro" id="IPR032311">
    <property type="entry name" value="DUF4982"/>
</dbReference>
<evidence type="ECO:0000259" key="6">
    <source>
        <dbReference type="Pfam" id="PF02837"/>
    </source>
</evidence>
<reference evidence="8" key="2">
    <citation type="submission" date="2021-04" db="EMBL/GenBank/DDBJ databases">
        <authorList>
            <person name="Gilroy R."/>
        </authorList>
    </citation>
    <scope>NUCLEOTIDE SEQUENCE</scope>
    <source>
        <strain evidence="8">421</strain>
    </source>
</reference>
<dbReference type="PANTHER" id="PTHR42732">
    <property type="entry name" value="BETA-GALACTOSIDASE"/>
    <property type="match status" value="1"/>
</dbReference>
<dbReference type="GO" id="GO:0005975">
    <property type="term" value="P:carbohydrate metabolic process"/>
    <property type="evidence" value="ECO:0007669"/>
    <property type="project" value="InterPro"/>
</dbReference>
<reference evidence="8" key="1">
    <citation type="journal article" date="2021" name="PeerJ">
        <title>Extensive microbial diversity within the chicken gut microbiome revealed by metagenomics and culture.</title>
        <authorList>
            <person name="Gilroy R."/>
            <person name="Ravi A."/>
            <person name="Getino M."/>
            <person name="Pursley I."/>
            <person name="Horton D.L."/>
            <person name="Alikhan N.F."/>
            <person name="Baker D."/>
            <person name="Gharbi K."/>
            <person name="Hall N."/>
            <person name="Watson M."/>
            <person name="Adriaenssens E.M."/>
            <person name="Foster-Nyarko E."/>
            <person name="Jarju S."/>
            <person name="Secka A."/>
            <person name="Antonio M."/>
            <person name="Oren A."/>
            <person name="Chaudhuri R.R."/>
            <person name="La Ragione R."/>
            <person name="Hildebrand F."/>
            <person name="Pallen M.J."/>
        </authorList>
    </citation>
    <scope>NUCLEOTIDE SEQUENCE</scope>
    <source>
        <strain evidence="8">421</strain>
    </source>
</reference>
<evidence type="ECO:0000256" key="2">
    <source>
        <dbReference type="ARBA" id="ARBA00022801"/>
    </source>
</evidence>
<dbReference type="InterPro" id="IPR006102">
    <property type="entry name" value="Ig-like_GH2"/>
</dbReference>
<feature type="domain" description="Glycoside hydrolase family 2 immunoglobulin-like beta-sandwich" evidence="4">
    <location>
        <begin position="221"/>
        <end position="283"/>
    </location>
</feature>
<keyword evidence="2 8" id="KW-0378">Hydrolase</keyword>
<dbReference type="InterPro" id="IPR036156">
    <property type="entry name" value="Beta-gal/glucu_dom_sf"/>
</dbReference>
<feature type="domain" description="Glycosyl hydrolases family 2 sugar binding" evidence="6">
    <location>
        <begin position="50"/>
        <end position="145"/>
    </location>
</feature>
<dbReference type="Proteomes" id="UP000824205">
    <property type="component" value="Unassembled WGS sequence"/>
</dbReference>
<dbReference type="InterPro" id="IPR008979">
    <property type="entry name" value="Galactose-bd-like_sf"/>
</dbReference>
<gene>
    <name evidence="8" type="ORF">IAA48_08045</name>
</gene>
<dbReference type="Gene3D" id="2.60.40.10">
    <property type="entry name" value="Immunoglobulins"/>
    <property type="match status" value="2"/>
</dbReference>
<dbReference type="PANTHER" id="PTHR42732:SF1">
    <property type="entry name" value="BETA-MANNOSIDASE"/>
    <property type="match status" value="1"/>
</dbReference>
<dbReference type="Pfam" id="PF02837">
    <property type="entry name" value="Glyco_hydro_2_N"/>
    <property type="match status" value="1"/>
</dbReference>
<evidence type="ECO:0000259" key="7">
    <source>
        <dbReference type="Pfam" id="PF16355"/>
    </source>
</evidence>
<dbReference type="InterPro" id="IPR013783">
    <property type="entry name" value="Ig-like_fold"/>
</dbReference>
<feature type="domain" description="DUF4982" evidence="7">
    <location>
        <begin position="620"/>
        <end position="675"/>
    </location>
</feature>
<proteinExistence type="inferred from homology"/>
<keyword evidence="3" id="KW-0326">Glycosidase</keyword>
<accession>A0A9D1UHC2</accession>
<dbReference type="InterPro" id="IPR006101">
    <property type="entry name" value="Glyco_hydro_2"/>
</dbReference>
<evidence type="ECO:0000256" key="3">
    <source>
        <dbReference type="ARBA" id="ARBA00023295"/>
    </source>
</evidence>
<comment type="similarity">
    <text evidence="1">Belongs to the glycosyl hydrolase 2 family.</text>
</comment>
<protein>
    <submittedName>
        <fullName evidence="8">Glycoside hydrolase family 2 protein</fullName>
    </submittedName>
</protein>
<dbReference type="InterPro" id="IPR051913">
    <property type="entry name" value="GH2_Domain-Containing"/>
</dbReference>
<dbReference type="SUPFAM" id="SSF49303">
    <property type="entry name" value="beta-Galactosidase/glucuronidase domain"/>
    <property type="match status" value="1"/>
</dbReference>
<organism evidence="8 9">
    <name type="scientific">Candidatus Eubacterium faecipullorum</name>
    <dbReference type="NCBI Taxonomy" id="2838571"/>
    <lineage>
        <taxon>Bacteria</taxon>
        <taxon>Bacillati</taxon>
        <taxon>Bacillota</taxon>
        <taxon>Clostridia</taxon>
        <taxon>Eubacteriales</taxon>
        <taxon>Eubacteriaceae</taxon>
        <taxon>Eubacterium</taxon>
    </lineage>
</organism>
<evidence type="ECO:0000256" key="1">
    <source>
        <dbReference type="ARBA" id="ARBA00007401"/>
    </source>
</evidence>
<dbReference type="SUPFAM" id="SSF51445">
    <property type="entry name" value="(Trans)glycosidases"/>
    <property type="match status" value="1"/>
</dbReference>
<dbReference type="InterPro" id="IPR006103">
    <property type="entry name" value="Glyco_hydro_2_cat"/>
</dbReference>
<sequence length="685" mass="77629">MKKILSLNKGWQFCRGGFPPAENAGMQEIDLPHTWNNLDGQDGGGDYFRGACCYMKKIALNKKGNTLYYLEFYGANSVANVYVNGARIGEHRGGYTLFRFDITGALKNGENEIAVEVSNFPFPDVIPLTADFTFFGGIYREVNLVAVSGAHFSLDDYGSAGVYVTYPNTPQVEKRAQVTVRAKIKRTESDCKLRVSVSPAGGFAPCAGIDKPDFDAAELADNGSQTVAQAEKDINGENTELKLYVDSPRLWNGRKAPFRYKVQCEILEDGKITDSVERYIGFRWFTIDPQKGFFLNGRRYPLRGVNRHQDRENMGWAITDREHEEDFALIYEMGANAIRLAHYPHHPHFYELCDRYGLLVWAEIPFVENIGGLGLSPLETDQAKDDAVTARMLENAKQQYTELILQQLHRPSIFCWSMSNEVRREYGETAAHMMRALHQLAHRLDPSRYTALATNHYGGDTWDSDIKGCNIYPGWYWGSAKLFRSQAAAHIRANGGRGVAVSEYGAGSNVLHHTERPKQPKDTVCEVHSEEWASVVHEHALKYFMSPKADKIWGAFVWNMFDFAIDSRNEGGVPGRNDKGLVTYDRKIKKDPFYLYKAYWSGEGVLYITSRRFTRREKRRINVKIYSNQKEITLYVNGARAGQKTAKPAPHSHIFVFKGVKLRRGKNEIKAVSDGGMKDVVIWEY</sequence>